<dbReference type="AlphaFoldDB" id="A0A7I7RSP4"/>
<keyword evidence="2" id="KW-1185">Reference proteome</keyword>
<organism evidence="1 2">
    <name type="scientific">Mycolicibacterium arabiense</name>
    <dbReference type="NCBI Taxonomy" id="1286181"/>
    <lineage>
        <taxon>Bacteria</taxon>
        <taxon>Bacillati</taxon>
        <taxon>Actinomycetota</taxon>
        <taxon>Actinomycetes</taxon>
        <taxon>Mycobacteriales</taxon>
        <taxon>Mycobacteriaceae</taxon>
        <taxon>Mycolicibacterium</taxon>
    </lineage>
</organism>
<name>A0A7I7RSP4_9MYCO</name>
<gene>
    <name evidence="1" type="ORF">MARA_11060</name>
</gene>
<protein>
    <recommendedName>
        <fullName evidence="3">PD(D/E)XK endonuclease domain-containing protein</fullName>
    </recommendedName>
</protein>
<geneLocation type="plasmid" evidence="2">
    <name>pjcm18538 dna</name>
</geneLocation>
<accession>A0A7I7RSP4</accession>
<dbReference type="RefSeq" id="WP_163917544.1">
    <property type="nucleotide sequence ID" value="NZ_AP022593.1"/>
</dbReference>
<evidence type="ECO:0000313" key="1">
    <source>
        <dbReference type="EMBL" id="BBY47638.1"/>
    </source>
</evidence>
<proteinExistence type="predicted"/>
<evidence type="ECO:0000313" key="2">
    <source>
        <dbReference type="Proteomes" id="UP000467428"/>
    </source>
</evidence>
<dbReference type="KEGG" id="marz:MARA_11060"/>
<dbReference type="EMBL" id="AP022593">
    <property type="protein sequence ID" value="BBY47638.1"/>
    <property type="molecule type" value="Genomic_DNA"/>
</dbReference>
<sequence length="178" mass="20333">MTHRNEQGFWEWAYGDLLSNTNRGVLAEYIVATALGIHDTKRVEWNQYDLEFGDVKVEVKSAAYVQAWEQSRLSTIKFGIRPARGWDSRTNISATTARRSADVYVFCLLEGEERDRIDPLDVEQWTFYVLSRHELDRQVPEQKTIGLAPLIAKFGPRKCVYGELKAAIHEAAAENRGA</sequence>
<evidence type="ECO:0008006" key="3">
    <source>
        <dbReference type="Google" id="ProtNLM"/>
    </source>
</evidence>
<reference evidence="1 2" key="1">
    <citation type="journal article" date="2019" name="Emerg. Microbes Infect.">
        <title>Comprehensive subspecies identification of 175 nontuberculous mycobacteria species based on 7547 genomic profiles.</title>
        <authorList>
            <person name="Matsumoto Y."/>
            <person name="Kinjo T."/>
            <person name="Motooka D."/>
            <person name="Nabeya D."/>
            <person name="Jung N."/>
            <person name="Uechi K."/>
            <person name="Horii T."/>
            <person name="Iida T."/>
            <person name="Fujita J."/>
            <person name="Nakamura S."/>
        </authorList>
    </citation>
    <scope>NUCLEOTIDE SEQUENCE [LARGE SCALE GENOMIC DNA]</scope>
    <source>
        <strain evidence="1 2">JCM 18538</strain>
    </source>
</reference>
<dbReference type="Proteomes" id="UP000467428">
    <property type="component" value="Chromosome"/>
</dbReference>